<gene>
    <name evidence="3" type="ORF">V5J35_002215</name>
</gene>
<keyword evidence="4" id="KW-1185">Reference proteome</keyword>
<dbReference type="RefSeq" id="WP_354016380.1">
    <property type="nucleotide sequence ID" value="NZ_JBEWTB010000002.1"/>
</dbReference>
<evidence type="ECO:0000313" key="4">
    <source>
        <dbReference type="Proteomes" id="UP001549366"/>
    </source>
</evidence>
<feature type="region of interest" description="Disordered" evidence="1">
    <location>
        <begin position="229"/>
        <end position="255"/>
    </location>
</feature>
<accession>A0ABV2SGX9</accession>
<dbReference type="InterPro" id="IPR022225">
    <property type="entry name" value="Phage_tail_fibre_N"/>
</dbReference>
<comment type="caution">
    <text evidence="3">The sequence shown here is derived from an EMBL/GenBank/DDBJ whole genome shotgun (WGS) entry which is preliminary data.</text>
</comment>
<proteinExistence type="predicted"/>
<organism evidence="3 4">
    <name type="scientific">Endozoicomonas lisbonensis</name>
    <dbReference type="NCBI Taxonomy" id="3120522"/>
    <lineage>
        <taxon>Bacteria</taxon>
        <taxon>Pseudomonadati</taxon>
        <taxon>Pseudomonadota</taxon>
        <taxon>Gammaproteobacteria</taxon>
        <taxon>Oceanospirillales</taxon>
        <taxon>Endozoicomonadaceae</taxon>
        <taxon>Endozoicomonas</taxon>
    </lineage>
</organism>
<reference evidence="3 4" key="1">
    <citation type="submission" date="2024-06" db="EMBL/GenBank/DDBJ databases">
        <title>Genomic Encyclopedia of Type Strains, Phase V (KMG-V): Genome sequencing to study the core and pangenomes of soil and plant-associated prokaryotes.</title>
        <authorList>
            <person name="Whitman W."/>
        </authorList>
    </citation>
    <scope>NUCLEOTIDE SEQUENCE [LARGE SCALE GENOMIC DNA]</scope>
    <source>
        <strain evidence="3 4">NE40</strain>
    </source>
</reference>
<evidence type="ECO:0000259" key="2">
    <source>
        <dbReference type="Pfam" id="PF12571"/>
    </source>
</evidence>
<feature type="domain" description="Phage tail fibre protein N-terminal" evidence="2">
    <location>
        <begin position="5"/>
        <end position="159"/>
    </location>
</feature>
<protein>
    <recommendedName>
        <fullName evidence="2">Phage tail fibre protein N-terminal domain-containing protein</fullName>
    </recommendedName>
</protein>
<name>A0ABV2SGX9_9GAMM</name>
<dbReference type="EMBL" id="JBEWTB010000002">
    <property type="protein sequence ID" value="MET4757023.1"/>
    <property type="molecule type" value="Genomic_DNA"/>
</dbReference>
<evidence type="ECO:0000256" key="1">
    <source>
        <dbReference type="SAM" id="MobiDB-lite"/>
    </source>
</evidence>
<evidence type="ECO:0000313" key="3">
    <source>
        <dbReference type="EMBL" id="MET4757023.1"/>
    </source>
</evidence>
<dbReference type="Proteomes" id="UP001549366">
    <property type="component" value="Unassembled WGS sequence"/>
</dbReference>
<dbReference type="Pfam" id="PF12571">
    <property type="entry name" value="Phage_tail_fib"/>
    <property type="match status" value="1"/>
</dbReference>
<sequence>MAERITKAGRNLLAKHQGDETHCKIDKFVLALIPGQNPADVIDPDRGLPPANQVVHEQDVTRDGYLAPDMVTYSLYMDAKTGPFTFNTIYTVSTVNSNTVMQIITVPDTPKIADDPGNSVRGQPMVRNAILVYDDAAAITNVSIEAEAWQWDFEDATETIKGFIEIATQTEVNAGTDHQRAVTPKTLKSRLASFTRNATETVKGFLEIATQTEANGGTDDTKAITPKKLNSRTATESRRGVAEVATQAEADTGTDDSRIVTPKKLWSILTSKFARIDQRPTFSKGILLGDDKLFFNISSNNDYIRYGDGDNTYHLVADGDDADYEDTGNANLKLGGIQLGSGAKVTGVSDSATSTSKTTLATSYAVDVARDDGTRQATESTRGQAEIATQAEVNAGTTHTRIVTPKTLASRLASWAAGLFKSAAYLDAGQYDGQVALIGSPVTDGQTAVIVAAGSNANGNYRIWSDGYKEQWGICGSIDPGGSITFLLPIAYSLGDSTLTALPVGHGTSSNPLGISGRASNTSVTLYNRGSVSQIVNSYWTSTGF</sequence>